<feature type="compositionally biased region" description="Polar residues" evidence="10">
    <location>
        <begin position="1402"/>
        <end position="1415"/>
    </location>
</feature>
<feature type="region of interest" description="Disordered" evidence="10">
    <location>
        <begin position="240"/>
        <end position="337"/>
    </location>
</feature>
<dbReference type="PROSITE" id="PS00028">
    <property type="entry name" value="ZINC_FINGER_C2H2_1"/>
    <property type="match status" value="19"/>
</dbReference>
<feature type="domain" description="C2H2-type" evidence="11">
    <location>
        <begin position="343"/>
        <end position="370"/>
    </location>
</feature>
<feature type="region of interest" description="Disordered" evidence="10">
    <location>
        <begin position="109"/>
        <end position="154"/>
    </location>
</feature>
<gene>
    <name evidence="12" type="ORF">R5R35_005794</name>
</gene>
<feature type="domain" description="C2H2-type" evidence="11">
    <location>
        <begin position="908"/>
        <end position="935"/>
    </location>
</feature>
<proteinExistence type="predicted"/>
<feature type="domain" description="C2H2-type" evidence="11">
    <location>
        <begin position="500"/>
        <end position="527"/>
    </location>
</feature>
<feature type="region of interest" description="Disordered" evidence="10">
    <location>
        <begin position="2208"/>
        <end position="2240"/>
    </location>
</feature>
<evidence type="ECO:0000256" key="2">
    <source>
        <dbReference type="ARBA" id="ARBA00022723"/>
    </source>
</evidence>
<keyword evidence="5" id="KW-0862">Zinc</keyword>
<feature type="domain" description="C2H2-type" evidence="11">
    <location>
        <begin position="1056"/>
        <end position="1083"/>
    </location>
</feature>
<feature type="compositionally biased region" description="Polar residues" evidence="10">
    <location>
        <begin position="1811"/>
        <end position="1826"/>
    </location>
</feature>
<dbReference type="Pfam" id="PF00096">
    <property type="entry name" value="zf-C2H2"/>
    <property type="match status" value="6"/>
</dbReference>
<feature type="domain" description="C2H2-type" evidence="11">
    <location>
        <begin position="1268"/>
        <end position="1295"/>
    </location>
</feature>
<feature type="domain" description="C2H2-type" evidence="11">
    <location>
        <begin position="1688"/>
        <end position="1715"/>
    </location>
</feature>
<evidence type="ECO:0000256" key="4">
    <source>
        <dbReference type="ARBA" id="ARBA00022771"/>
    </source>
</evidence>
<feature type="domain" description="C2H2-type" evidence="11">
    <location>
        <begin position="935"/>
        <end position="962"/>
    </location>
</feature>
<dbReference type="InterPro" id="IPR050636">
    <property type="entry name" value="C2H2-ZF_domain-containing"/>
</dbReference>
<feature type="domain" description="C2H2-type" evidence="11">
    <location>
        <begin position="1467"/>
        <end position="1494"/>
    </location>
</feature>
<dbReference type="PANTHER" id="PTHR47772:SF13">
    <property type="entry name" value="GASTRULA ZINC FINGER PROTEIN XLCGF49.1-LIKE-RELATED"/>
    <property type="match status" value="1"/>
</dbReference>
<feature type="compositionally biased region" description="Polar residues" evidence="10">
    <location>
        <begin position="540"/>
        <end position="549"/>
    </location>
</feature>
<feature type="compositionally biased region" description="Low complexity" evidence="10">
    <location>
        <begin position="294"/>
        <end position="304"/>
    </location>
</feature>
<feature type="compositionally biased region" description="Polar residues" evidence="10">
    <location>
        <begin position="320"/>
        <end position="337"/>
    </location>
</feature>
<evidence type="ECO:0000256" key="1">
    <source>
        <dbReference type="ARBA" id="ARBA00004123"/>
    </source>
</evidence>
<dbReference type="GO" id="GO:0048598">
    <property type="term" value="P:embryonic morphogenesis"/>
    <property type="evidence" value="ECO:0007669"/>
    <property type="project" value="UniProtKB-ARBA"/>
</dbReference>
<feature type="domain" description="C2H2-type" evidence="11">
    <location>
        <begin position="1296"/>
        <end position="1323"/>
    </location>
</feature>
<dbReference type="InterPro" id="IPR013087">
    <property type="entry name" value="Znf_C2H2_type"/>
</dbReference>
<dbReference type="FunFam" id="3.30.160.60:FF:000710">
    <property type="entry name" value="Zinc finger protein 768"/>
    <property type="match status" value="1"/>
</dbReference>
<evidence type="ECO:0000256" key="9">
    <source>
        <dbReference type="PROSITE-ProRule" id="PRU00042"/>
    </source>
</evidence>
<feature type="compositionally biased region" description="Polar residues" evidence="10">
    <location>
        <begin position="1347"/>
        <end position="1358"/>
    </location>
</feature>
<evidence type="ECO:0000256" key="10">
    <source>
        <dbReference type="SAM" id="MobiDB-lite"/>
    </source>
</evidence>
<feature type="region of interest" description="Disordered" evidence="10">
    <location>
        <begin position="1395"/>
        <end position="1415"/>
    </location>
</feature>
<feature type="domain" description="C2H2-type" evidence="11">
    <location>
        <begin position="1632"/>
        <end position="1659"/>
    </location>
</feature>
<accession>A0AAN9WCU0</accession>
<keyword evidence="7" id="KW-0804">Transcription</keyword>
<keyword evidence="13" id="KW-1185">Reference proteome</keyword>
<feature type="domain" description="C2H2-type" evidence="11">
    <location>
        <begin position="717"/>
        <end position="744"/>
    </location>
</feature>
<dbReference type="InterPro" id="IPR036236">
    <property type="entry name" value="Znf_C2H2_sf"/>
</dbReference>
<keyword evidence="4 9" id="KW-0863">Zinc-finger</keyword>
<evidence type="ECO:0000256" key="8">
    <source>
        <dbReference type="ARBA" id="ARBA00023242"/>
    </source>
</evidence>
<comment type="subcellular location">
    <subcellularLocation>
        <location evidence="1">Nucleus</location>
    </subcellularLocation>
</comment>
<keyword evidence="2" id="KW-0479">Metal-binding</keyword>
<comment type="caution">
    <text evidence="12">The sequence shown here is derived from an EMBL/GenBank/DDBJ whole genome shotgun (WGS) entry which is preliminary data.</text>
</comment>
<feature type="domain" description="C2H2-type" evidence="11">
    <location>
        <begin position="1602"/>
        <end position="1629"/>
    </location>
</feature>
<feature type="domain" description="C2H2-type" evidence="11">
    <location>
        <begin position="579"/>
        <end position="606"/>
    </location>
</feature>
<dbReference type="SMART" id="SM00355">
    <property type="entry name" value="ZnF_C2H2"/>
    <property type="match status" value="27"/>
</dbReference>
<feature type="region of interest" description="Disordered" evidence="10">
    <location>
        <begin position="531"/>
        <end position="554"/>
    </location>
</feature>
<evidence type="ECO:0000256" key="7">
    <source>
        <dbReference type="ARBA" id="ARBA00023163"/>
    </source>
</evidence>
<feature type="domain" description="C2H2-type" evidence="11">
    <location>
        <begin position="819"/>
        <end position="845"/>
    </location>
</feature>
<evidence type="ECO:0000259" key="11">
    <source>
        <dbReference type="PROSITE" id="PS50157"/>
    </source>
</evidence>
<sequence length="2426" mass="272887">MAQLNFSESSAFDHSDNEYDNADTILMEFIKVEHIYDIMSDDFSEPEGVYDEDTIHDIPQADFTEKDPLAPDLQADVASVEVMPIKLPEIKKEPPDVPEQDAEVVQHKENNGDSMPEAVAPPSFDEDDTSQSSGRITRSQSKQSGQGQNMDGKETELEKIQGEAAKTACNKITDTGEASSRRNSSTFPNTSCPFCERNFTSRNMLEQHVNVHMGERPFVCTICGTAFSWYGNLRRHVKNVHKKHQKSKKQKTTTGTHSSTARLEPVEDDGTKMKTTTTSASASAKSSVEEKTSEATSSEISKSSQIPTVIQKERNDNEEQPSLSTKRSSNDVSTSQGARLRLQACHVCGRKFSSESYLKQHMNSHSGEKPYECTQCGVAFGWESSLLRHKRKHRGKQSPTKNNPVVSMQTGTKIAMVKICPDTDVVESFIPQTEKMVAGIPQQTSLISDGNNQGSKRLILDHLRRHTASGHHQCNLCGRKFSSRWHLDRHVNSHPVLKPFRCPLCEKSFIWERNLKAHLCIHMKESELQSAEKKTHDRTQIQQEPSSMSGAKANENKYARSEPSLDSEQVVCNESLCTMQCHVCSKRFTVLGSLKRHMLKHTCIKPFSCVVCGKKFSRKDYLQLHCKLHYKNTNLKQRKQNMPPEKKYGNKKNTLGSLDERDLTTKNVPEKSMVQKVQDEMTGPKTEIPQQLMTKNNLVETNGLAASSSSQVTKEQYQCIMCSKQTNSKAAMLAHMQMHMGGSNTLCSICGKKVNNLPQHMLQHTGEKLFKCSVCEKRFSRKDHLLKHELRCAQKLVNIEEHDIQVVKKSQAESRKSQRQCHVCKKMFNSSYLKEHLRIHSGIKPFQCRFCSRTFRFKSGYLNHLKFHKKMKQDSLKDKVTTEETLKKSPPQKIENYNITKKQNLENYECSMCGTHLSSKAALLCHVLRHEGKGNTCNICDKKLTSSKHLLSHMSTHTGEKPFECEVCKKKFTWKESWQNHTKTHIERNNLIDEKGQSEHPQKRCVEDTSSENLKLIEATSGGNLKQTKKGSSFHRQMVSVSKVMKEHQNINRKKFHCKVCNQIISSRINFFIHMQSHSKEEMFSCTICHKIFTRRETLKIHMISHTHISNKKFDKEADNINAEKQEGKVHTQIDKSLTCPKEPTRSSKISTNDCETDESFLVTHFSDHSKVSSSDRVDEGKLLDKNDSKIHRDVVLVDTNQSIMQGNPVRLNQDSKRECLPSQAQETVGSNASTSQSFDKRAETIQPEVKSYEGNSTKGADAKNKTLACELCGKVFSGQPKLLRHLMNQSCSQQFECNICHKMHSSKGRLNRHMLQHSDLSKCDGDIARPPLQSLQEPEVIIIDSRSPSPENTNESVSSDKQRFDKCGEDLHSMIVSGVKEKCNNENTLINFVSPDKTPMESLTDTAQPTATSSRDVCIASNSAANRKPSEDMVTSGEKEDSVVLPRKTIQPEIADVDVSEVNKHFECDHCELTFDTQRALLKHSHAHVTDPESPLKCGFCPLTFTCETTRLNHLQIHETIPLGNLPKTSAGRERPETTERIGMAEGCAKKDENTRDGNQISMTEVRWTEQSLEQCKVCSEKYDPKNLVKHMSIHTGGISFQCGLCGRMFAKETVIKSHAKTHDEKMTIHFLCHMCGQALTSPRALTDHVQNHIEQLPFRCRVCGKNFCDSSELQVHVKCHSGEKPFQCKICRKRFAWKINHLKHLNMHCRNKRVASTKAAEDRQVMSKLRATLDRRFQLAKNVDEKVGDSSTLEEQRQTQFLEGERTDNCTSKSSEVRNHKENNFSSLIEADKNKQMFGITEMDKTGNPVTSYTNLPESSTVTRGLTDDSPTIVRALGRTPITARTSPFKVGDNQKRKCPELSDEARIKETSGMSRLDVEIKAIGDITKPRDKQKQRPVADIVITGVPVSERVLEGARGGCGETSQRQKISSASERSVSKALAWSNFKVRDPAQTSASTLLKNFAKSDPLTKHLISEREMPICLELKKPSGNTSAKTNIHNIGPQVSSGAVAQNKEVYDVAPNILENHKRNVRSPEAPTRGRNFPDELEMHKRKSVPKLSSNRPVVNCRDTVIRRGAISKKVQEKEVDILRETVGDSSFSLTPPVNLGVRSTVSHIETEFAGKQMTRGEITEATNPRFSENDARTICWQPADVTITREPLSVRSCGEVLEGRTGGSSTPPENQRHIVQPVESQAIGRTATKNIEIVDIESEDDESPRSNVNPQRSITDQRAQGRGCDQSEETCDKIVKQMEGTEFTTSFLPRSLLLPSARTKMAEEMNNSNAHAEKQIDICAGDKAGQSAHTISTPLTQRILLNHQLPVQSSYQMDGTWQGTGVRSHPDHRGYGNSVHNMDPLMFAPPTGAWYGVSSTNYSPTPGGFFGWVPQTPSYQTISSNSAFMTRMPPPYPDNNIYKNYPPPPYSDSHLM</sequence>
<feature type="region of interest" description="Disordered" evidence="10">
    <location>
        <begin position="173"/>
        <end position="193"/>
    </location>
</feature>
<feature type="domain" description="C2H2-type" evidence="11">
    <location>
        <begin position="190"/>
        <end position="217"/>
    </location>
</feature>
<evidence type="ECO:0000256" key="3">
    <source>
        <dbReference type="ARBA" id="ARBA00022737"/>
    </source>
</evidence>
<keyword evidence="3" id="KW-0677">Repeat</keyword>
<feature type="domain" description="C2H2-type" evidence="11">
    <location>
        <begin position="963"/>
        <end position="990"/>
    </location>
</feature>
<dbReference type="FunFam" id="3.30.160.60:FF:000100">
    <property type="entry name" value="Zinc finger 45-like"/>
    <property type="match status" value="1"/>
</dbReference>
<dbReference type="Gene3D" id="3.30.160.60">
    <property type="entry name" value="Classic Zinc Finger"/>
    <property type="match status" value="18"/>
</dbReference>
<dbReference type="GO" id="GO:0005634">
    <property type="term" value="C:nucleus"/>
    <property type="evidence" value="ECO:0007669"/>
    <property type="project" value="UniProtKB-SubCell"/>
</dbReference>
<feature type="domain" description="C2H2-type" evidence="11">
    <location>
        <begin position="846"/>
        <end position="873"/>
    </location>
</feature>
<evidence type="ECO:0000313" key="12">
    <source>
        <dbReference type="EMBL" id="KAK7873812.1"/>
    </source>
</evidence>
<dbReference type="FunFam" id="3.30.160.60:FF:000110">
    <property type="entry name" value="Zinc finger protein-like"/>
    <property type="match status" value="1"/>
</dbReference>
<feature type="domain" description="C2H2-type" evidence="11">
    <location>
        <begin position="218"/>
        <end position="246"/>
    </location>
</feature>
<feature type="compositionally biased region" description="Polar residues" evidence="10">
    <location>
        <begin position="130"/>
        <end position="149"/>
    </location>
</feature>
<name>A0AAN9WCU0_9ORTH</name>
<feature type="domain" description="C2H2-type" evidence="11">
    <location>
        <begin position="1660"/>
        <end position="1687"/>
    </location>
</feature>
<feature type="compositionally biased region" description="Basic residues" evidence="10">
    <location>
        <begin position="240"/>
        <end position="251"/>
    </location>
</feature>
<feature type="region of interest" description="Disordered" evidence="10">
    <location>
        <begin position="1222"/>
        <end position="1243"/>
    </location>
</feature>
<organism evidence="12 13">
    <name type="scientific">Gryllus longicercus</name>
    <dbReference type="NCBI Taxonomy" id="2509291"/>
    <lineage>
        <taxon>Eukaryota</taxon>
        <taxon>Metazoa</taxon>
        <taxon>Ecdysozoa</taxon>
        <taxon>Arthropoda</taxon>
        <taxon>Hexapoda</taxon>
        <taxon>Insecta</taxon>
        <taxon>Pterygota</taxon>
        <taxon>Neoptera</taxon>
        <taxon>Polyneoptera</taxon>
        <taxon>Orthoptera</taxon>
        <taxon>Ensifera</taxon>
        <taxon>Gryllidea</taxon>
        <taxon>Grylloidea</taxon>
        <taxon>Gryllidae</taxon>
        <taxon>Gryllinae</taxon>
        <taxon>Gryllus</taxon>
    </lineage>
</organism>
<keyword evidence="8" id="KW-0539">Nucleus</keyword>
<dbReference type="Proteomes" id="UP001378592">
    <property type="component" value="Unassembled WGS sequence"/>
</dbReference>
<dbReference type="SUPFAM" id="SSF57667">
    <property type="entry name" value="beta-beta-alpha zinc fingers"/>
    <property type="match status" value="14"/>
</dbReference>
<feature type="domain" description="C2H2-type" evidence="11">
    <location>
        <begin position="607"/>
        <end position="634"/>
    </location>
</feature>
<feature type="region of interest" description="Disordered" evidence="10">
    <location>
        <begin position="1345"/>
        <end position="1364"/>
    </location>
</feature>
<keyword evidence="6" id="KW-0805">Transcription regulation</keyword>
<dbReference type="GO" id="GO:0008270">
    <property type="term" value="F:zinc ion binding"/>
    <property type="evidence" value="ECO:0007669"/>
    <property type="project" value="UniProtKB-KW"/>
</dbReference>
<feature type="compositionally biased region" description="Polar residues" evidence="10">
    <location>
        <begin position="2219"/>
        <end position="2232"/>
    </location>
</feature>
<dbReference type="PROSITE" id="PS50157">
    <property type="entry name" value="ZINC_FINGER_C2H2_2"/>
    <property type="match status" value="24"/>
</dbReference>
<dbReference type="FunFam" id="3.30.160.60:FF:000624">
    <property type="entry name" value="zinc finger protein 697"/>
    <property type="match status" value="1"/>
</dbReference>
<reference evidence="12 13" key="1">
    <citation type="submission" date="2024-03" db="EMBL/GenBank/DDBJ databases">
        <title>The genome assembly and annotation of the cricket Gryllus longicercus Weissman &amp; Gray.</title>
        <authorList>
            <person name="Szrajer S."/>
            <person name="Gray D."/>
            <person name="Ylla G."/>
        </authorList>
    </citation>
    <scope>NUCLEOTIDE SEQUENCE [LARGE SCALE GENOMIC DNA]</scope>
    <source>
        <strain evidence="12">DAG 2021-001</strain>
        <tissue evidence="12">Whole body minus gut</tissue>
    </source>
</reference>
<dbReference type="PANTHER" id="PTHR47772">
    <property type="entry name" value="ZINC FINGER PROTEIN 200"/>
    <property type="match status" value="1"/>
</dbReference>
<feature type="domain" description="C2H2-type" evidence="11">
    <location>
        <begin position="770"/>
        <end position="789"/>
    </location>
</feature>
<evidence type="ECO:0000313" key="13">
    <source>
        <dbReference type="Proteomes" id="UP001378592"/>
    </source>
</evidence>
<feature type="domain" description="C2H2-type" evidence="11">
    <location>
        <begin position="472"/>
        <end position="499"/>
    </location>
</feature>
<dbReference type="FunFam" id="3.30.160.60:FF:000065">
    <property type="entry name" value="B-cell CLL/lymphoma 6, member B"/>
    <property type="match status" value="1"/>
</dbReference>
<feature type="region of interest" description="Disordered" evidence="10">
    <location>
        <begin position="1811"/>
        <end position="1830"/>
    </location>
</feature>
<feature type="compositionally biased region" description="Low complexity" evidence="10">
    <location>
        <begin position="274"/>
        <end position="286"/>
    </location>
</feature>
<evidence type="ECO:0000256" key="5">
    <source>
        <dbReference type="ARBA" id="ARBA00022833"/>
    </source>
</evidence>
<evidence type="ECO:0000256" key="6">
    <source>
        <dbReference type="ARBA" id="ARBA00023015"/>
    </source>
</evidence>
<feature type="compositionally biased region" description="Polar residues" evidence="10">
    <location>
        <begin position="1223"/>
        <end position="1238"/>
    </location>
</feature>
<dbReference type="EMBL" id="JAZDUA010000009">
    <property type="protein sequence ID" value="KAK7873812.1"/>
    <property type="molecule type" value="Genomic_DNA"/>
</dbReference>
<feature type="domain" description="C2H2-type" evidence="11">
    <location>
        <begin position="371"/>
        <end position="398"/>
    </location>
</feature>
<feature type="domain" description="C2H2-type" evidence="11">
    <location>
        <begin position="1084"/>
        <end position="1113"/>
    </location>
</feature>
<protein>
    <recommendedName>
        <fullName evidence="11">C2H2-type domain-containing protein</fullName>
    </recommendedName>
</protein>